<reference evidence="4" key="1">
    <citation type="submission" date="2016-11" db="EMBL/GenBank/DDBJ databases">
        <authorList>
            <person name="Varghese N."/>
            <person name="Submissions S."/>
        </authorList>
    </citation>
    <scope>NUCLEOTIDE SEQUENCE [LARGE SCALE GENOMIC DNA]</scope>
    <source>
        <strain evidence="4">CGMCC 1.8995</strain>
    </source>
</reference>
<dbReference type="Gene3D" id="2.120.10.10">
    <property type="match status" value="1"/>
</dbReference>
<feature type="domain" description="Sialidase" evidence="2">
    <location>
        <begin position="67"/>
        <end position="353"/>
    </location>
</feature>
<dbReference type="AlphaFoldDB" id="A0A1M5F1D0"/>
<dbReference type="SUPFAM" id="SSF50939">
    <property type="entry name" value="Sialidases"/>
    <property type="match status" value="1"/>
</dbReference>
<keyword evidence="4" id="KW-1185">Reference proteome</keyword>
<dbReference type="PANTHER" id="PTHR43752:SF2">
    <property type="entry name" value="BNR_ASP-BOX REPEAT FAMILY PROTEIN"/>
    <property type="match status" value="1"/>
</dbReference>
<dbReference type="CDD" id="cd15482">
    <property type="entry name" value="Sialidase_non-viral"/>
    <property type="match status" value="1"/>
</dbReference>
<sequence length="377" mass="41598">MLALAALLPFTISAVAADVQLIPEGSLSAEALAALPHAPRVTHHTVFKGKSGAQYNHGAVMITHKGRYFMQWQSSAQDEDAPDTQVLYAISEDGEHWYKPRVMASSGNGSLITNGGWWSDGDTLVAYFNVWPNKQLQTPGYVLYTTSTDGLIWQPAKHLKMTDGTDVNGIIEQDLHTTPSGRILTTLHRYPGLIATPMFTDNPSGTGEWQFGELPHLAFEGKTSREIEPAWFSTNNQLTMVFRDQASSFRVLTSTSNDDGEHWSQPEITNMPDARAKLSAGNLPNGVAFIVNCPSGSKTRMPLVLSLSDNGSSFNRFFMLRNEASNVPMRYDGKYKRVGFSYPKSWVTEDALYVAYAENKEDIVVTKVPLSALLNTQ</sequence>
<proteinExistence type="predicted"/>
<dbReference type="Proteomes" id="UP000184520">
    <property type="component" value="Unassembled WGS sequence"/>
</dbReference>
<accession>A0A1M5F1D0</accession>
<evidence type="ECO:0000259" key="2">
    <source>
        <dbReference type="Pfam" id="PF13088"/>
    </source>
</evidence>
<dbReference type="Pfam" id="PF13088">
    <property type="entry name" value="BNR_2"/>
    <property type="match status" value="1"/>
</dbReference>
<evidence type="ECO:0000313" key="3">
    <source>
        <dbReference type="EMBL" id="SHF85294.1"/>
    </source>
</evidence>
<name>A0A1M5F1D0_9ALTE</name>
<dbReference type="EMBL" id="FQWD01000001">
    <property type="protein sequence ID" value="SHF85294.1"/>
    <property type="molecule type" value="Genomic_DNA"/>
</dbReference>
<keyword evidence="1" id="KW-0732">Signal</keyword>
<protein>
    <submittedName>
        <fullName evidence="3">BNR repeat-like domain-containing protein</fullName>
    </submittedName>
</protein>
<feature type="chain" id="PRO_5012612469" evidence="1">
    <location>
        <begin position="17"/>
        <end position="377"/>
    </location>
</feature>
<dbReference type="STRING" id="634436.SAMN05216361_0636"/>
<dbReference type="PANTHER" id="PTHR43752">
    <property type="entry name" value="BNR/ASP-BOX REPEAT FAMILY PROTEIN"/>
    <property type="match status" value="1"/>
</dbReference>
<evidence type="ECO:0000256" key="1">
    <source>
        <dbReference type="SAM" id="SignalP"/>
    </source>
</evidence>
<dbReference type="InterPro" id="IPR036278">
    <property type="entry name" value="Sialidase_sf"/>
</dbReference>
<gene>
    <name evidence="3" type="ORF">SAMN05216361_0636</name>
</gene>
<dbReference type="RefSeq" id="WP_073317636.1">
    <property type="nucleotide sequence ID" value="NZ_FQWD01000001.1"/>
</dbReference>
<organism evidence="3 4">
    <name type="scientific">Marisediminitalea aggregata</name>
    <dbReference type="NCBI Taxonomy" id="634436"/>
    <lineage>
        <taxon>Bacteria</taxon>
        <taxon>Pseudomonadati</taxon>
        <taxon>Pseudomonadota</taxon>
        <taxon>Gammaproteobacteria</taxon>
        <taxon>Alteromonadales</taxon>
        <taxon>Alteromonadaceae</taxon>
        <taxon>Marisediminitalea</taxon>
    </lineage>
</organism>
<evidence type="ECO:0000313" key="4">
    <source>
        <dbReference type="Proteomes" id="UP000184520"/>
    </source>
</evidence>
<dbReference type="InterPro" id="IPR011040">
    <property type="entry name" value="Sialidase"/>
</dbReference>
<feature type="signal peptide" evidence="1">
    <location>
        <begin position="1"/>
        <end position="16"/>
    </location>
</feature>